<keyword evidence="8 33" id="KW-0444">Lipid biosynthesis</keyword>
<dbReference type="InterPro" id="IPR019023">
    <property type="entry name" value="Lamin-B_rcpt_of_tudor"/>
</dbReference>
<organism evidence="36 37">
    <name type="scientific">Periophthalmus magnuspinnatus</name>
    <dbReference type="NCBI Taxonomy" id="409849"/>
    <lineage>
        <taxon>Eukaryota</taxon>
        <taxon>Metazoa</taxon>
        <taxon>Chordata</taxon>
        <taxon>Craniata</taxon>
        <taxon>Vertebrata</taxon>
        <taxon>Euteleostomi</taxon>
        <taxon>Actinopterygii</taxon>
        <taxon>Neopterygii</taxon>
        <taxon>Teleostei</taxon>
        <taxon>Neoteleostei</taxon>
        <taxon>Acanthomorphata</taxon>
        <taxon>Gobiaria</taxon>
        <taxon>Gobiiformes</taxon>
        <taxon>Gobioidei</taxon>
        <taxon>Gobiidae</taxon>
        <taxon>Oxudercinae</taxon>
        <taxon>Periophthalmus</taxon>
    </lineage>
</organism>
<dbReference type="SUPFAM" id="SSF63748">
    <property type="entry name" value="Tudor/PWWP/MBT"/>
    <property type="match status" value="1"/>
</dbReference>
<feature type="transmembrane region" description="Helical" evidence="33">
    <location>
        <begin position="438"/>
        <end position="458"/>
    </location>
</feature>
<keyword evidence="23 33" id="KW-0753">Steroid metabolism</keyword>
<evidence type="ECO:0000256" key="18">
    <source>
        <dbReference type="ARBA" id="ARBA00023098"/>
    </source>
</evidence>
<keyword evidence="14 33" id="KW-0752">Steroid biosynthesis</keyword>
<comment type="pathway">
    <text evidence="3 33">Steroid biosynthesis; cholesterol biosynthesis.</text>
</comment>
<name>A0A3B3ZDN7_9GOBI</name>
<keyword evidence="22" id="KW-0675">Receptor</keyword>
<dbReference type="GO" id="GO:0005789">
    <property type="term" value="C:endoplasmic reticulum membrane"/>
    <property type="evidence" value="ECO:0007669"/>
    <property type="project" value="UniProtKB-SubCell"/>
</dbReference>
<dbReference type="Pfam" id="PF09465">
    <property type="entry name" value="LBR_tudor"/>
    <property type="match status" value="1"/>
</dbReference>
<feature type="compositionally biased region" description="Basic residues" evidence="34">
    <location>
        <begin position="58"/>
        <end position="76"/>
    </location>
</feature>
<evidence type="ECO:0000256" key="9">
    <source>
        <dbReference type="ARBA" id="ARBA00022548"/>
    </source>
</evidence>
<evidence type="ECO:0000256" key="13">
    <source>
        <dbReference type="ARBA" id="ARBA00022824"/>
    </source>
</evidence>
<evidence type="ECO:0000256" key="12">
    <source>
        <dbReference type="ARBA" id="ARBA00022778"/>
    </source>
</evidence>
<evidence type="ECO:0000256" key="30">
    <source>
        <dbReference type="ARBA" id="ARBA00048100"/>
    </source>
</evidence>
<keyword evidence="10" id="KW-0597">Phosphoprotein</keyword>
<feature type="transmembrane region" description="Helical" evidence="33">
    <location>
        <begin position="247"/>
        <end position="264"/>
    </location>
</feature>
<evidence type="ECO:0000313" key="36">
    <source>
        <dbReference type="Ensembl" id="ENSPMGP00000002674.1"/>
    </source>
</evidence>
<evidence type="ECO:0000256" key="25">
    <source>
        <dbReference type="ARBA" id="ARBA00029624"/>
    </source>
</evidence>
<evidence type="ECO:0000256" key="32">
    <source>
        <dbReference type="ARBA" id="ARBA00049367"/>
    </source>
</evidence>
<dbReference type="Proteomes" id="UP000261520">
    <property type="component" value="Unplaced"/>
</dbReference>
<evidence type="ECO:0000256" key="31">
    <source>
        <dbReference type="ARBA" id="ARBA00048712"/>
    </source>
</evidence>
<feature type="transmembrane region" description="Helical" evidence="33">
    <location>
        <begin position="399"/>
        <end position="417"/>
    </location>
</feature>
<feature type="region of interest" description="Disordered" evidence="34">
    <location>
        <begin position="107"/>
        <end position="151"/>
    </location>
</feature>
<sequence length="529" mass="60466">MPTVKYQRGDTVMGRWPGSNLYYEVKVQRFDSKSQLYTVIYKDGTELELKEQDIMRSPGRRRSRSRSPGRSTRRSSSRTSAVTTESAPTARKELKIKDVVEVRLTPLEMEPERTQNRYNLRRRKDDGDGKVVEAKTQLSEEEAKPATAAPASTPLDFGGKIWVFFLLLQVNQDDPSLMNFPPPLPPLESFWDVQAFGIIVLWVLFQGLLYVLPIGKFFAITVSTIAVGAAVYQGVDLTYIHSHFLQLALAALLISFLLSVYLYARSRSAPTDQLALGGNSNVLYDFFKGRELNPRIKNFDLKFFCEMRPGLIGWVINLGMALAEMKEQGLETPSPAMILVNVFQLLYVVDGLWNEEAILTTMDLMHDGFGFMLAFGDLVWVPFTYTLQAYYLVSHPNPLSHLTLALIVTIKVGFYIFRKSNSEKNAFRRNPADPRLSLKSIPTATGKSLLVSGWWGVVRHPNYLGDLIMALAWSLPCFTHLLPWYYMIYFIILLVHRDSRDMSECRRKYGLAWDQYCRTVPYRIIPRIY</sequence>
<dbReference type="EC" id="1.3.1.70" evidence="5"/>
<dbReference type="PANTHER" id="PTHR21257:SF55">
    <property type="entry name" value="DELTA(14)-STEROL REDUCTASE LBR"/>
    <property type="match status" value="1"/>
</dbReference>
<evidence type="ECO:0000256" key="11">
    <source>
        <dbReference type="ARBA" id="ARBA00022692"/>
    </source>
</evidence>
<dbReference type="SMART" id="SM00333">
    <property type="entry name" value="TUDOR"/>
    <property type="match status" value="1"/>
</dbReference>
<dbReference type="Pfam" id="PF01222">
    <property type="entry name" value="ERG4_ERG24"/>
    <property type="match status" value="1"/>
</dbReference>
<evidence type="ECO:0000256" key="4">
    <source>
        <dbReference type="ARBA" id="ARBA00005402"/>
    </source>
</evidence>
<evidence type="ECO:0000256" key="6">
    <source>
        <dbReference type="ARBA" id="ARBA00017801"/>
    </source>
</evidence>
<dbReference type="InterPro" id="IPR002999">
    <property type="entry name" value="Tudor"/>
</dbReference>
<evidence type="ECO:0000256" key="5">
    <source>
        <dbReference type="ARBA" id="ARBA00012413"/>
    </source>
</evidence>
<evidence type="ECO:0000256" key="34">
    <source>
        <dbReference type="SAM" id="MobiDB-lite"/>
    </source>
</evidence>
<feature type="transmembrane region" description="Helical" evidence="33">
    <location>
        <begin position="369"/>
        <end position="393"/>
    </location>
</feature>
<dbReference type="GO" id="GO:0006695">
    <property type="term" value="P:cholesterol biosynthetic process"/>
    <property type="evidence" value="ECO:0007669"/>
    <property type="project" value="UniProtKB-UniRule"/>
</dbReference>
<evidence type="ECO:0000256" key="3">
    <source>
        <dbReference type="ARBA" id="ARBA00004770"/>
    </source>
</evidence>
<dbReference type="GO" id="GO:0005637">
    <property type="term" value="C:nuclear inner membrane"/>
    <property type="evidence" value="ECO:0007669"/>
    <property type="project" value="UniProtKB-SubCell"/>
</dbReference>
<evidence type="ECO:0000256" key="21">
    <source>
        <dbReference type="ARBA" id="ARBA00023166"/>
    </source>
</evidence>
<feature type="transmembrane region" description="Helical" evidence="33">
    <location>
        <begin position="193"/>
        <end position="212"/>
    </location>
</feature>
<evidence type="ECO:0000256" key="1">
    <source>
        <dbReference type="ARBA" id="ARBA00004473"/>
    </source>
</evidence>
<dbReference type="InterPro" id="IPR001171">
    <property type="entry name" value="ERG24_DHCR-like"/>
</dbReference>
<dbReference type="FunFam" id="2.30.30.140:FF:000058">
    <property type="entry name" value="Lamin B receptor"/>
    <property type="match status" value="1"/>
</dbReference>
<evidence type="ECO:0000256" key="14">
    <source>
        <dbReference type="ARBA" id="ARBA00022955"/>
    </source>
</evidence>
<reference evidence="36" key="2">
    <citation type="submission" date="2025-09" db="UniProtKB">
        <authorList>
            <consortium name="Ensembl"/>
        </authorList>
    </citation>
    <scope>IDENTIFICATION</scope>
</reference>
<keyword evidence="7" id="KW-0963">Cytoplasm</keyword>
<evidence type="ECO:0000256" key="8">
    <source>
        <dbReference type="ARBA" id="ARBA00022516"/>
    </source>
</evidence>
<evidence type="ECO:0000256" key="28">
    <source>
        <dbReference type="ARBA" id="ARBA00031227"/>
    </source>
</evidence>
<evidence type="ECO:0000256" key="10">
    <source>
        <dbReference type="ARBA" id="ARBA00022553"/>
    </source>
</evidence>
<keyword evidence="37" id="KW-1185">Reference proteome</keyword>
<dbReference type="CDD" id="cd20381">
    <property type="entry name" value="Tudor_LBR"/>
    <property type="match status" value="1"/>
</dbReference>
<evidence type="ECO:0000256" key="2">
    <source>
        <dbReference type="ARBA" id="ARBA00004496"/>
    </source>
</evidence>
<evidence type="ECO:0000256" key="20">
    <source>
        <dbReference type="ARBA" id="ARBA00023136"/>
    </source>
</evidence>
<keyword evidence="18 33" id="KW-0443">Lipid metabolism</keyword>
<feature type="transmembrane region" description="Helical" evidence="33">
    <location>
        <begin position="217"/>
        <end position="235"/>
    </location>
</feature>
<feature type="compositionally biased region" description="Basic and acidic residues" evidence="34">
    <location>
        <begin position="123"/>
        <end position="133"/>
    </location>
</feature>
<dbReference type="PROSITE" id="PS01018">
    <property type="entry name" value="STEROL_REDUCT_2"/>
    <property type="match status" value="1"/>
</dbReference>
<dbReference type="Gene3D" id="2.30.30.140">
    <property type="match status" value="1"/>
</dbReference>
<feature type="domain" description="Tudor" evidence="35">
    <location>
        <begin position="4"/>
        <end position="62"/>
    </location>
</feature>
<evidence type="ECO:0000256" key="26">
    <source>
        <dbReference type="ARBA" id="ARBA00030165"/>
    </source>
</evidence>
<evidence type="ECO:0000313" key="37">
    <source>
        <dbReference type="Proteomes" id="UP000261520"/>
    </source>
</evidence>
<evidence type="ECO:0000259" key="35">
    <source>
        <dbReference type="SMART" id="SM00333"/>
    </source>
</evidence>
<comment type="catalytic activity">
    <reaction evidence="30">
        <text>4,4-dimethyl-8,14-cholestadien-3beta-ol + NADPH + H(+) = 4,4-dimethyl-5alpha-cholest-8-en-3beta-ol + NADP(+)</text>
        <dbReference type="Rhea" id="RHEA:46812"/>
        <dbReference type="ChEBI" id="CHEBI:15378"/>
        <dbReference type="ChEBI" id="CHEBI:57783"/>
        <dbReference type="ChEBI" id="CHEBI:58349"/>
        <dbReference type="ChEBI" id="CHEBI:78904"/>
        <dbReference type="ChEBI" id="CHEBI:87044"/>
    </reaction>
</comment>
<evidence type="ECO:0000256" key="24">
    <source>
        <dbReference type="ARBA" id="ARBA00023242"/>
    </source>
</evidence>
<dbReference type="Ensembl" id="ENSPMGT00000002832.1">
    <property type="protein sequence ID" value="ENSPMGP00000002674.1"/>
    <property type="gene ID" value="ENSPMGG00000002331.1"/>
</dbReference>
<feature type="transmembrane region" description="Helical" evidence="33">
    <location>
        <begin position="470"/>
        <end position="495"/>
    </location>
</feature>
<dbReference type="Gene3D" id="1.20.120.1630">
    <property type="match status" value="1"/>
</dbReference>
<keyword evidence="13 33" id="KW-0256">Endoplasmic reticulum</keyword>
<keyword evidence="9 33" id="KW-0153">Cholesterol metabolism</keyword>
<comment type="catalytic activity">
    <reaction evidence="32">
        <text>4,4-dimethyl-5alpha-cholesta-8,24-dien-3beta-ol + NADP(+) = 4,4-dimethyl-5alpha-cholesta-8,14,24-trien-3beta-ol + NADPH + H(+)</text>
        <dbReference type="Rhea" id="RHEA:18561"/>
        <dbReference type="ChEBI" id="CHEBI:15378"/>
        <dbReference type="ChEBI" id="CHEBI:17813"/>
        <dbReference type="ChEBI" id="CHEBI:18364"/>
        <dbReference type="ChEBI" id="CHEBI:57783"/>
        <dbReference type="ChEBI" id="CHEBI:58349"/>
        <dbReference type="EC" id="1.3.1.70"/>
    </reaction>
</comment>
<keyword evidence="16 33" id="KW-0560">Oxidoreductase</keyword>
<keyword evidence="11 33" id="KW-0812">Transmembrane</keyword>
<dbReference type="InterPro" id="IPR018083">
    <property type="entry name" value="Sterol_reductase_CS"/>
</dbReference>
<keyword evidence="21 33" id="KW-1207">Sterol metabolism</keyword>
<feature type="region of interest" description="Disordered" evidence="34">
    <location>
        <begin position="51"/>
        <end position="90"/>
    </location>
</feature>
<comment type="similarity">
    <text evidence="4 33">Belongs to the ERG4/ERG24 family.</text>
</comment>
<dbReference type="GO" id="GO:0003677">
    <property type="term" value="F:DNA binding"/>
    <property type="evidence" value="ECO:0007669"/>
    <property type="project" value="UniProtKB-KW"/>
</dbReference>
<keyword evidence="19" id="KW-0238">DNA-binding</keyword>
<dbReference type="GO" id="GO:0050613">
    <property type="term" value="F:Delta14-sterol reductase activity"/>
    <property type="evidence" value="ECO:0007669"/>
    <property type="project" value="UniProtKB-EC"/>
</dbReference>
<dbReference type="UniPathway" id="UPA00063"/>
<evidence type="ECO:0000256" key="29">
    <source>
        <dbReference type="ARBA" id="ARBA00032210"/>
    </source>
</evidence>
<comment type="subcellular location">
    <subcellularLocation>
        <location evidence="2">Cytoplasm</location>
    </subcellularLocation>
    <subcellularLocation>
        <location evidence="33">Endoplasmic reticulum membrane</location>
        <topology evidence="33">Multi-pass membrane protein</topology>
    </subcellularLocation>
    <subcellularLocation>
        <location evidence="1">Nucleus inner membrane</location>
        <topology evidence="1">Multi-pass membrane protein</topology>
    </subcellularLocation>
</comment>
<evidence type="ECO:0000256" key="16">
    <source>
        <dbReference type="ARBA" id="ARBA00023002"/>
    </source>
</evidence>
<evidence type="ECO:0000256" key="22">
    <source>
        <dbReference type="ARBA" id="ARBA00023170"/>
    </source>
</evidence>
<evidence type="ECO:0000256" key="33">
    <source>
        <dbReference type="RuleBase" id="RU369120"/>
    </source>
</evidence>
<evidence type="ECO:0000256" key="17">
    <source>
        <dbReference type="ARBA" id="ARBA00023011"/>
    </source>
</evidence>
<dbReference type="FunFam" id="1.20.120.1630:FF:000001">
    <property type="entry name" value="delta(14)-sterol reductase isoform X1"/>
    <property type="match status" value="1"/>
</dbReference>
<protein>
    <recommendedName>
        <fullName evidence="6">Delta(14)-sterol reductase LBR</fullName>
        <ecNumber evidence="5">1.3.1.70</ecNumber>
    </recommendedName>
    <alternativeName>
        <fullName evidence="29">3-beta-hydroxysterol Delta (14)-reductase</fullName>
    </alternativeName>
    <alternativeName>
        <fullName evidence="26">C-14 sterol reductase</fullName>
    </alternativeName>
    <alternativeName>
        <fullName evidence="25">Integral nuclear envelope inner membrane protein</fullName>
    </alternativeName>
    <alternativeName>
        <fullName evidence="27">Lamin-B receptor</fullName>
    </alternativeName>
    <alternativeName>
        <fullName evidence="28">Sterol C14-reductase</fullName>
    </alternativeName>
</protein>
<keyword evidence="12 33" id="KW-0152">Cholesterol biosynthesis</keyword>
<comment type="catalytic activity">
    <reaction evidence="31">
        <text>5alpha-cholest-8,14-dien-3beta-ol + NADPH + H(+) = 5alpha-cholest-8-en-3beta-ol + NADP(+)</text>
        <dbReference type="Rhea" id="RHEA:46456"/>
        <dbReference type="ChEBI" id="CHEBI:15378"/>
        <dbReference type="ChEBI" id="CHEBI:16608"/>
        <dbReference type="ChEBI" id="CHEBI:57783"/>
        <dbReference type="ChEBI" id="CHEBI:58349"/>
        <dbReference type="ChEBI" id="CHEBI:86131"/>
    </reaction>
</comment>
<evidence type="ECO:0000256" key="15">
    <source>
        <dbReference type="ARBA" id="ARBA00022989"/>
    </source>
</evidence>
<keyword evidence="17 33" id="KW-0756">Sterol biosynthesis</keyword>
<keyword evidence="15 33" id="KW-1133">Transmembrane helix</keyword>
<evidence type="ECO:0000256" key="23">
    <source>
        <dbReference type="ARBA" id="ARBA00023221"/>
    </source>
</evidence>
<evidence type="ECO:0000256" key="7">
    <source>
        <dbReference type="ARBA" id="ARBA00022490"/>
    </source>
</evidence>
<keyword evidence="24" id="KW-0539">Nucleus</keyword>
<keyword evidence="20 33" id="KW-0472">Membrane</keyword>
<proteinExistence type="inferred from homology"/>
<evidence type="ECO:0000256" key="27">
    <source>
        <dbReference type="ARBA" id="ARBA00030798"/>
    </source>
</evidence>
<reference evidence="36" key="1">
    <citation type="submission" date="2025-08" db="UniProtKB">
        <authorList>
            <consortium name="Ensembl"/>
        </authorList>
    </citation>
    <scope>IDENTIFICATION</scope>
</reference>
<dbReference type="PANTHER" id="PTHR21257">
    <property type="entry name" value="DELTA(14)-STEROL REDUCTASE"/>
    <property type="match status" value="1"/>
</dbReference>
<evidence type="ECO:0000256" key="19">
    <source>
        <dbReference type="ARBA" id="ARBA00023125"/>
    </source>
</evidence>
<dbReference type="AlphaFoldDB" id="A0A3B3ZDN7"/>
<accession>A0A3B3ZDN7</accession>